<organism evidence="2 3">
    <name type="scientific">Sphingobacterium thalpophilum</name>
    <dbReference type="NCBI Taxonomy" id="259"/>
    <lineage>
        <taxon>Bacteria</taxon>
        <taxon>Pseudomonadati</taxon>
        <taxon>Bacteroidota</taxon>
        <taxon>Sphingobacteriia</taxon>
        <taxon>Sphingobacteriales</taxon>
        <taxon>Sphingobacteriaceae</taxon>
        <taxon>Sphingobacterium</taxon>
    </lineage>
</organism>
<reference evidence="2 3" key="1">
    <citation type="submission" date="2019-05" db="EMBL/GenBank/DDBJ databases">
        <authorList>
            <consortium name="Pathogen Informatics"/>
        </authorList>
    </citation>
    <scope>NUCLEOTIDE SEQUENCE [LARGE SCALE GENOMIC DNA]</scope>
    <source>
        <strain evidence="2 3">NCTC11429</strain>
    </source>
</reference>
<dbReference type="InterPro" id="IPR008928">
    <property type="entry name" value="6-hairpin_glycosidase_sf"/>
</dbReference>
<accession>A0A4U9VNS1</accession>
<dbReference type="GO" id="GO:0005975">
    <property type="term" value="P:carbohydrate metabolic process"/>
    <property type="evidence" value="ECO:0007669"/>
    <property type="project" value="InterPro"/>
</dbReference>
<dbReference type="AlphaFoldDB" id="A0A4U9VNS1"/>
<evidence type="ECO:0000313" key="2">
    <source>
        <dbReference type="EMBL" id="VTR47877.1"/>
    </source>
</evidence>
<dbReference type="EMBL" id="LR590484">
    <property type="protein sequence ID" value="VTR47877.1"/>
    <property type="molecule type" value="Genomic_DNA"/>
</dbReference>
<evidence type="ECO:0000256" key="1">
    <source>
        <dbReference type="SAM" id="SignalP"/>
    </source>
</evidence>
<evidence type="ECO:0000313" key="3">
    <source>
        <dbReference type="Proteomes" id="UP000308196"/>
    </source>
</evidence>
<dbReference type="SUPFAM" id="SSF48208">
    <property type="entry name" value="Six-hairpin glycosidases"/>
    <property type="match status" value="1"/>
</dbReference>
<dbReference type="GeneID" id="78464256"/>
<sequence>MQMKNIAISLMACIGCCLSASILRAQALRLENAKLKLQWHNSGAGYVLSELQLRDQRYQITVPDPKGQYTILYSEVKPDSTPHFPNRAWLDLFRPYTYHIKKWNEAFCPVPMNTAGEAVDFYPVRAKQLNDGIQFTQETDRFVLDAIWKLDPNFLGDITVAMHIRAKTAGYFSVASPTLYSVPEEALSWGILPGYFQGKALQSNLVLSYAYGHGIPDKPVIVREKAASTLAPLIQDKTGINLSVIADPGMSRDPWAADKLTQAEWRLGLSLMNRAGKLSPTLYRPVLGQLDSYLQPGETRVLKFRYALSKGDWFDQYKHAIYDIYQFKHFLRLKDTKESLTHRLYGMLDYVRADSTSLWRKVSYRGLEIGAQSYFGGVIGSNRDAMKNSDYGAMWMLAKLTGDKVLNQDRLPYVRNFKLVQQQQAEGFFKGAAIGQYYLSNSKRFTEEWGDYVEPIALTYYTMLDIGNILLFHANDEELRARLRAGADKLLGWQKPDGSWEVAYDKKHEQPLFIDIKDLRPTFYGLLVAYRILGDNKYLDAAKRGANWLLQQAVNNGFFLGVCGDARFVPDFATAQTAQAFLDFFDITKDDKYLEAAKATARIYTASVFTHPIASKVQKSVKGIKREDWEISQTGLSFEHGGLMGSVNNDGPILLASHAGMFVRMFGLTQDSIFLDMARAAAWGRDAFVDKGTHVASYYWWAMNQGAGPYPHHAWWQIGWITDYLQAEASVRSNNLIQFPRGFVTPKVGPHQPYGFKPGEVFRIPADMLLPEKGLQVENERVDYISALSTDKKHFFLILLNNSVDAQDASVQFDFGRLLNDAFRPMRACVLDEKGEKVTGFQLSNERQKVFVPPGGLRVLQVSQ</sequence>
<dbReference type="KEGG" id="stha:NCTC11429_03594"/>
<keyword evidence="1" id="KW-0732">Signal</keyword>
<feature type="chain" id="PRO_5020949760" evidence="1">
    <location>
        <begin position="28"/>
        <end position="864"/>
    </location>
</feature>
<gene>
    <name evidence="2" type="ORF">NCTC11429_03594</name>
</gene>
<protein>
    <submittedName>
        <fullName evidence="2">Uncharacterized protein conserved in bacteria</fullName>
    </submittedName>
</protein>
<dbReference type="Gene3D" id="1.50.10.20">
    <property type="match status" value="1"/>
</dbReference>
<name>A0A4U9VNS1_9SPHI</name>
<dbReference type="RefSeq" id="WP_028068827.1">
    <property type="nucleotide sequence ID" value="NZ_LR590484.1"/>
</dbReference>
<dbReference type="Proteomes" id="UP000308196">
    <property type="component" value="Chromosome"/>
</dbReference>
<dbReference type="STRING" id="1123265.GCA_000686625_01270"/>
<feature type="signal peptide" evidence="1">
    <location>
        <begin position="1"/>
        <end position="27"/>
    </location>
</feature>
<proteinExistence type="predicted"/>